<dbReference type="GO" id="GO:0008278">
    <property type="term" value="C:cohesin complex"/>
    <property type="evidence" value="ECO:0007669"/>
    <property type="project" value="InterPro"/>
</dbReference>
<dbReference type="GO" id="GO:0003682">
    <property type="term" value="F:chromatin binding"/>
    <property type="evidence" value="ECO:0007669"/>
    <property type="project" value="TreeGrafter"/>
</dbReference>
<protein>
    <recommendedName>
        <fullName evidence="3">Rad21/Rec8-like protein N-terminal domain-containing protein</fullName>
    </recommendedName>
</protein>
<accession>A0A8C1MFR0</accession>
<evidence type="ECO:0000313" key="4">
    <source>
        <dbReference type="Ensembl" id="ENSCCRP00010076703.1"/>
    </source>
</evidence>
<dbReference type="PANTHER" id="PTHR12585">
    <property type="entry name" value="SCC1 / RAD21 FAMILY MEMBER"/>
    <property type="match status" value="1"/>
</dbReference>
<evidence type="ECO:0000313" key="5">
    <source>
        <dbReference type="Proteomes" id="UP000694427"/>
    </source>
</evidence>
<keyword evidence="2" id="KW-0539">Nucleus</keyword>
<keyword evidence="5" id="KW-1185">Reference proteome</keyword>
<dbReference type="Proteomes" id="UP000694427">
    <property type="component" value="Unplaced"/>
</dbReference>
<dbReference type="InterPro" id="IPR006910">
    <property type="entry name" value="Rad21_Rec8_N"/>
</dbReference>
<feature type="domain" description="Rad21/Rec8-like protein N-terminal" evidence="3">
    <location>
        <begin position="22"/>
        <end position="64"/>
    </location>
</feature>
<dbReference type="InterPro" id="IPR039781">
    <property type="entry name" value="Rad21/Rec8-like"/>
</dbReference>
<evidence type="ECO:0000256" key="1">
    <source>
        <dbReference type="ARBA" id="ARBA00004123"/>
    </source>
</evidence>
<evidence type="ECO:0000259" key="3">
    <source>
        <dbReference type="Pfam" id="PF04825"/>
    </source>
</evidence>
<comment type="subcellular location">
    <subcellularLocation>
        <location evidence="1">Nucleus</location>
    </subcellularLocation>
</comment>
<dbReference type="Pfam" id="PF04825">
    <property type="entry name" value="Rad21_Rec8_N"/>
    <property type="match status" value="1"/>
</dbReference>
<proteinExistence type="predicted"/>
<dbReference type="GO" id="GO:1990414">
    <property type="term" value="P:replication-born double-strand break repair via sister chromatid exchange"/>
    <property type="evidence" value="ECO:0007669"/>
    <property type="project" value="TreeGrafter"/>
</dbReference>
<sequence>MFYAKIWLAAHWEKKITKAHVLECHLLLGVVRIYSKKTKYLLADCSDALVKIKVAFRPGKCRTQAASKHLQIPSQCGRAQLS</sequence>
<dbReference type="AlphaFoldDB" id="A0A8C1MFR0"/>
<name>A0A8C1MFR0_CYPCA</name>
<dbReference type="Ensembl" id="ENSCCRT00010085067.1">
    <property type="protein sequence ID" value="ENSCCRP00010076703.1"/>
    <property type="gene ID" value="ENSCCRG00010033491.1"/>
</dbReference>
<dbReference type="PANTHER" id="PTHR12585:SF54">
    <property type="entry name" value="RAD21 COHESIN COMPLEX COMPONENT LIKE 1 ISOFORM X1"/>
    <property type="match status" value="1"/>
</dbReference>
<organism evidence="4 5">
    <name type="scientific">Cyprinus carpio</name>
    <name type="common">Common carp</name>
    <dbReference type="NCBI Taxonomy" id="7962"/>
    <lineage>
        <taxon>Eukaryota</taxon>
        <taxon>Metazoa</taxon>
        <taxon>Chordata</taxon>
        <taxon>Craniata</taxon>
        <taxon>Vertebrata</taxon>
        <taxon>Euteleostomi</taxon>
        <taxon>Actinopterygii</taxon>
        <taxon>Neopterygii</taxon>
        <taxon>Teleostei</taxon>
        <taxon>Ostariophysi</taxon>
        <taxon>Cypriniformes</taxon>
        <taxon>Cyprinidae</taxon>
        <taxon>Cyprininae</taxon>
        <taxon>Cyprinus</taxon>
    </lineage>
</organism>
<dbReference type="GO" id="GO:0007062">
    <property type="term" value="P:sister chromatid cohesion"/>
    <property type="evidence" value="ECO:0007669"/>
    <property type="project" value="InterPro"/>
</dbReference>
<reference evidence="4" key="1">
    <citation type="submission" date="2025-08" db="UniProtKB">
        <authorList>
            <consortium name="Ensembl"/>
        </authorList>
    </citation>
    <scope>IDENTIFICATION</scope>
</reference>
<reference evidence="4" key="2">
    <citation type="submission" date="2025-09" db="UniProtKB">
        <authorList>
            <consortium name="Ensembl"/>
        </authorList>
    </citation>
    <scope>IDENTIFICATION</scope>
</reference>
<dbReference type="GO" id="GO:0005634">
    <property type="term" value="C:nucleus"/>
    <property type="evidence" value="ECO:0007669"/>
    <property type="project" value="UniProtKB-SubCell"/>
</dbReference>
<evidence type="ECO:0000256" key="2">
    <source>
        <dbReference type="ARBA" id="ARBA00023242"/>
    </source>
</evidence>